<gene>
    <name evidence="1" type="ORF">XPG1_3104</name>
</gene>
<dbReference type="AlphaFoldDB" id="A0A068R795"/>
<proteinExistence type="predicted"/>
<name>A0A068R795_9GAMM</name>
<dbReference type="KEGG" id="xpo:XPG1_3104"/>
<reference evidence="1 2" key="1">
    <citation type="submission" date="2013-07" db="EMBL/GenBank/DDBJ databases">
        <authorList>
            <person name="Genoscope - CEA"/>
        </authorList>
    </citation>
    <scope>NUCLEOTIDE SEQUENCE [LARGE SCALE GENOMIC DNA]</scope>
    <source>
        <strain evidence="1 2">G6</strain>
    </source>
</reference>
<dbReference type="Proteomes" id="UP000032735">
    <property type="component" value="Chromosome"/>
</dbReference>
<sequence length="44" mass="5180">MKSVILSLMEKKSSFVNIASMVFQISKKELLYIFTIKQFLTKCY</sequence>
<protein>
    <submittedName>
        <fullName evidence="1">Uncharacterized protein</fullName>
    </submittedName>
</protein>
<dbReference type="EMBL" id="FO704551">
    <property type="protein sequence ID" value="CDG22746.1"/>
    <property type="molecule type" value="Genomic_DNA"/>
</dbReference>
<dbReference type="HOGENOM" id="CLU_3224098_0_0_6"/>
<accession>A0A068R795</accession>
<organism evidence="1 2">
    <name type="scientific">Xenorhabdus poinarii G6</name>
    <dbReference type="NCBI Taxonomy" id="1354304"/>
    <lineage>
        <taxon>Bacteria</taxon>
        <taxon>Pseudomonadati</taxon>
        <taxon>Pseudomonadota</taxon>
        <taxon>Gammaproteobacteria</taxon>
        <taxon>Enterobacterales</taxon>
        <taxon>Morganellaceae</taxon>
        <taxon>Xenorhabdus</taxon>
    </lineage>
</organism>
<evidence type="ECO:0000313" key="1">
    <source>
        <dbReference type="EMBL" id="CDG22746.1"/>
    </source>
</evidence>
<keyword evidence="2" id="KW-1185">Reference proteome</keyword>
<evidence type="ECO:0000313" key="2">
    <source>
        <dbReference type="Proteomes" id="UP000032735"/>
    </source>
</evidence>